<dbReference type="OrthoDB" id="4762557at2759"/>
<dbReference type="HOGENOM" id="CLU_2694569_0_0_1"/>
<feature type="non-terminal residue" evidence="2">
    <location>
        <position position="74"/>
    </location>
</feature>
<reference evidence="3" key="2">
    <citation type="submission" date="2015-01" db="EMBL/GenBank/DDBJ databases">
        <title>Evolutionary Origins and Diversification of the Mycorrhizal Mutualists.</title>
        <authorList>
            <consortium name="DOE Joint Genome Institute"/>
            <consortium name="Mycorrhizal Genomics Consortium"/>
            <person name="Kohler A."/>
            <person name="Kuo A."/>
            <person name="Nagy L.G."/>
            <person name="Floudas D."/>
            <person name="Copeland A."/>
            <person name="Barry K.W."/>
            <person name="Cichocki N."/>
            <person name="Veneault-Fourrey C."/>
            <person name="LaButti K."/>
            <person name="Lindquist E.A."/>
            <person name="Lipzen A."/>
            <person name="Lundell T."/>
            <person name="Morin E."/>
            <person name="Murat C."/>
            <person name="Riley R."/>
            <person name="Ohm R."/>
            <person name="Sun H."/>
            <person name="Tunlid A."/>
            <person name="Henrissat B."/>
            <person name="Grigoriev I.V."/>
            <person name="Hibbett D.S."/>
            <person name="Martin F."/>
        </authorList>
    </citation>
    <scope>NUCLEOTIDE SEQUENCE [LARGE SCALE GENOMIC DNA]</scope>
    <source>
        <strain evidence="3">Zn</strain>
    </source>
</reference>
<feature type="signal peptide" evidence="1">
    <location>
        <begin position="1"/>
        <end position="19"/>
    </location>
</feature>
<evidence type="ECO:0000313" key="2">
    <source>
        <dbReference type="EMBL" id="KIN07918.1"/>
    </source>
</evidence>
<reference evidence="2 3" key="1">
    <citation type="submission" date="2014-04" db="EMBL/GenBank/DDBJ databases">
        <authorList>
            <consortium name="DOE Joint Genome Institute"/>
            <person name="Kuo A."/>
            <person name="Martino E."/>
            <person name="Perotto S."/>
            <person name="Kohler A."/>
            <person name="Nagy L.G."/>
            <person name="Floudas D."/>
            <person name="Copeland A."/>
            <person name="Barry K.W."/>
            <person name="Cichocki N."/>
            <person name="Veneault-Fourrey C."/>
            <person name="LaButti K."/>
            <person name="Lindquist E.A."/>
            <person name="Lipzen A."/>
            <person name="Lundell T."/>
            <person name="Morin E."/>
            <person name="Murat C."/>
            <person name="Sun H."/>
            <person name="Tunlid A."/>
            <person name="Henrissat B."/>
            <person name="Grigoriev I.V."/>
            <person name="Hibbett D.S."/>
            <person name="Martin F."/>
            <person name="Nordberg H.P."/>
            <person name="Cantor M.N."/>
            <person name="Hua S.X."/>
        </authorList>
    </citation>
    <scope>NUCLEOTIDE SEQUENCE [LARGE SCALE GENOMIC DNA]</scope>
    <source>
        <strain evidence="2 3">Zn</strain>
    </source>
</reference>
<proteinExistence type="predicted"/>
<evidence type="ECO:0000256" key="1">
    <source>
        <dbReference type="SAM" id="SignalP"/>
    </source>
</evidence>
<sequence>MKFLAILAAAAALVGLASSAPTPDQNCPFGGDWSFCDVDSIYTVCVNGNPTWFSCDGGCQPICPDDGGPCQPRC</sequence>
<name>A0A0C3E0R2_OIDMZ</name>
<feature type="chain" id="PRO_5002163621" description="SSCRP protein" evidence="1">
    <location>
        <begin position="20"/>
        <end position="74"/>
    </location>
</feature>
<organism evidence="2 3">
    <name type="scientific">Oidiodendron maius (strain Zn)</name>
    <dbReference type="NCBI Taxonomy" id="913774"/>
    <lineage>
        <taxon>Eukaryota</taxon>
        <taxon>Fungi</taxon>
        <taxon>Dikarya</taxon>
        <taxon>Ascomycota</taxon>
        <taxon>Pezizomycotina</taxon>
        <taxon>Leotiomycetes</taxon>
        <taxon>Leotiomycetes incertae sedis</taxon>
        <taxon>Myxotrichaceae</taxon>
        <taxon>Oidiodendron</taxon>
    </lineage>
</organism>
<dbReference type="AlphaFoldDB" id="A0A0C3E0R2"/>
<protein>
    <recommendedName>
        <fullName evidence="4">SSCRP protein</fullName>
    </recommendedName>
</protein>
<accession>A0A0C3E0R2</accession>
<evidence type="ECO:0008006" key="4">
    <source>
        <dbReference type="Google" id="ProtNLM"/>
    </source>
</evidence>
<dbReference type="Proteomes" id="UP000054321">
    <property type="component" value="Unassembled WGS sequence"/>
</dbReference>
<dbReference type="EMBL" id="KN832870">
    <property type="protein sequence ID" value="KIN07918.1"/>
    <property type="molecule type" value="Genomic_DNA"/>
</dbReference>
<keyword evidence="3" id="KW-1185">Reference proteome</keyword>
<gene>
    <name evidence="2" type="ORF">OIDMADRAFT_16392</name>
</gene>
<keyword evidence="1" id="KW-0732">Signal</keyword>
<dbReference type="InParanoid" id="A0A0C3E0R2"/>
<evidence type="ECO:0000313" key="3">
    <source>
        <dbReference type="Proteomes" id="UP000054321"/>
    </source>
</evidence>